<reference evidence="1 2" key="1">
    <citation type="journal article" date="2021" name="BMC Genomics">
        <title>Datura genome reveals duplications of psychoactive alkaloid biosynthetic genes and high mutation rate following tissue culture.</title>
        <authorList>
            <person name="Rajewski A."/>
            <person name="Carter-House D."/>
            <person name="Stajich J."/>
            <person name="Litt A."/>
        </authorList>
    </citation>
    <scope>NUCLEOTIDE SEQUENCE [LARGE SCALE GENOMIC DNA]</scope>
    <source>
        <strain evidence="1">AR-01</strain>
    </source>
</reference>
<name>A0ABS8TQL3_DATST</name>
<accession>A0ABS8TQL3</accession>
<comment type="caution">
    <text evidence="1">The sequence shown here is derived from an EMBL/GenBank/DDBJ whole genome shotgun (WGS) entry which is preliminary data.</text>
</comment>
<sequence>TGSREGDSNSSVIWFHSLSSYVYGLRNQLNNHFVGMSLKVHSPTNEVHQFGEVCGSSEHSALSIVVPNWIR</sequence>
<dbReference type="EMBL" id="JACEIK010001915">
    <property type="protein sequence ID" value="MCD7473073.1"/>
    <property type="molecule type" value="Genomic_DNA"/>
</dbReference>
<gene>
    <name evidence="1" type="ORF">HAX54_014659</name>
</gene>
<evidence type="ECO:0000313" key="1">
    <source>
        <dbReference type="EMBL" id="MCD7473073.1"/>
    </source>
</evidence>
<proteinExistence type="predicted"/>
<keyword evidence="2" id="KW-1185">Reference proteome</keyword>
<protein>
    <submittedName>
        <fullName evidence="1">Uncharacterized protein</fullName>
    </submittedName>
</protein>
<evidence type="ECO:0000313" key="2">
    <source>
        <dbReference type="Proteomes" id="UP000823775"/>
    </source>
</evidence>
<feature type="non-terminal residue" evidence="1">
    <location>
        <position position="1"/>
    </location>
</feature>
<organism evidence="1 2">
    <name type="scientific">Datura stramonium</name>
    <name type="common">Jimsonweed</name>
    <name type="synonym">Common thornapple</name>
    <dbReference type="NCBI Taxonomy" id="4076"/>
    <lineage>
        <taxon>Eukaryota</taxon>
        <taxon>Viridiplantae</taxon>
        <taxon>Streptophyta</taxon>
        <taxon>Embryophyta</taxon>
        <taxon>Tracheophyta</taxon>
        <taxon>Spermatophyta</taxon>
        <taxon>Magnoliopsida</taxon>
        <taxon>eudicotyledons</taxon>
        <taxon>Gunneridae</taxon>
        <taxon>Pentapetalae</taxon>
        <taxon>asterids</taxon>
        <taxon>lamiids</taxon>
        <taxon>Solanales</taxon>
        <taxon>Solanaceae</taxon>
        <taxon>Solanoideae</taxon>
        <taxon>Datureae</taxon>
        <taxon>Datura</taxon>
    </lineage>
</organism>
<dbReference type="Proteomes" id="UP000823775">
    <property type="component" value="Unassembled WGS sequence"/>
</dbReference>